<dbReference type="Pfam" id="PF03140">
    <property type="entry name" value="DUF247"/>
    <property type="match status" value="2"/>
</dbReference>
<evidence type="ECO:0000256" key="2">
    <source>
        <dbReference type="SAM" id="MobiDB-lite"/>
    </source>
</evidence>
<feature type="transmembrane region" description="Helical" evidence="3">
    <location>
        <begin position="354"/>
        <end position="376"/>
    </location>
</feature>
<reference evidence="4" key="1">
    <citation type="journal article" date="2020" name="Plant Biotechnol. J.">
        <title>The pomegranate (Punica granatum L.) draft genome dissects genetic divergence between soft- and hard-seeded cultivars.</title>
        <authorList>
            <person name="Luo X."/>
            <person name="Li H."/>
            <person name="Wu Z."/>
            <person name="Yao W."/>
            <person name="Zhao P."/>
            <person name="Cao D."/>
            <person name="Yu H."/>
            <person name="Li K."/>
            <person name="Poudel K."/>
            <person name="Zhao D."/>
            <person name="Zhang F."/>
            <person name="Xia X."/>
            <person name="Chen L."/>
            <person name="Wang Q."/>
            <person name="Jing D."/>
            <person name="Cao S."/>
        </authorList>
    </citation>
    <scope>NUCLEOTIDE SEQUENCE [LARGE SCALE GENOMIC DNA]</scope>
    <source>
        <strain evidence="4">cv. Tunisia</strain>
    </source>
</reference>
<keyword evidence="1" id="KW-0175">Coiled coil</keyword>
<dbReference type="PANTHER" id="PTHR31170">
    <property type="entry name" value="BNAC04G53230D PROTEIN"/>
    <property type="match status" value="1"/>
</dbReference>
<reference evidence="5" key="2">
    <citation type="submission" date="2025-08" db="UniProtKB">
        <authorList>
            <consortium name="RefSeq"/>
        </authorList>
    </citation>
    <scope>IDENTIFICATION</scope>
    <source>
        <tissue evidence="5">Leaf</tissue>
    </source>
</reference>
<dbReference type="GeneID" id="116214433"/>
<dbReference type="OrthoDB" id="591587at2759"/>
<feature type="coiled-coil region" evidence="1">
    <location>
        <begin position="149"/>
        <end position="176"/>
    </location>
</feature>
<keyword evidence="3" id="KW-0472">Membrane</keyword>
<dbReference type="InterPro" id="IPR004158">
    <property type="entry name" value="DUF247_pln"/>
</dbReference>
<feature type="region of interest" description="Disordered" evidence="2">
    <location>
        <begin position="1"/>
        <end position="60"/>
    </location>
</feature>
<dbReference type="RefSeq" id="XP_031405698.1">
    <property type="nucleotide sequence ID" value="XM_031549838.1"/>
</dbReference>
<dbReference type="AlphaFoldDB" id="A0A6P8EJ78"/>
<sequence length="382" mass="44071">MEKERGGQAAGESGSGDGVGAKDELRARDRRERAGESSSGGATGSAGSWAEGAEPIGRGENTDKISINIMRKLDQLLPTRRLGYIFRVRHDIRAVNEKAYEPKLLSIGPYHYDKRRSKLQHMEEHKLRYLDDIIRRREERDGVSRTDQLREYLRVLEELKDRARGYYAEAVALEKDDFQEMLLLDGCFIIEQFRQATWIARRHEREMDPLFMADWIFQKNKFYDITFANGLLEIPAIKIDGLTEARFQNLIAYEEHGQGVSEFKYIGSYMSFMDGLVNTPKDVELLRHHGIFESYLSDDEAVATMFNSTGRGVIPDRNFYYKEIVNNLIKHCRKRRNVWMAKLRANYLSSPWKILSVLAASVLLVLTITQTIYSALSYYNAK</sequence>
<gene>
    <name evidence="5" type="primary">LOC116214433</name>
</gene>
<evidence type="ECO:0000256" key="3">
    <source>
        <dbReference type="SAM" id="Phobius"/>
    </source>
</evidence>
<organism evidence="4 5">
    <name type="scientific">Punica granatum</name>
    <name type="common">Pomegranate</name>
    <dbReference type="NCBI Taxonomy" id="22663"/>
    <lineage>
        <taxon>Eukaryota</taxon>
        <taxon>Viridiplantae</taxon>
        <taxon>Streptophyta</taxon>
        <taxon>Embryophyta</taxon>
        <taxon>Tracheophyta</taxon>
        <taxon>Spermatophyta</taxon>
        <taxon>Magnoliopsida</taxon>
        <taxon>eudicotyledons</taxon>
        <taxon>Gunneridae</taxon>
        <taxon>Pentapetalae</taxon>
        <taxon>rosids</taxon>
        <taxon>malvids</taxon>
        <taxon>Myrtales</taxon>
        <taxon>Lythraceae</taxon>
        <taxon>Punica</taxon>
    </lineage>
</organism>
<accession>A0A6P8EJ78</accession>
<protein>
    <submittedName>
        <fullName evidence="5">Uncharacterized protein LOC116214433</fullName>
    </submittedName>
</protein>
<feature type="compositionally biased region" description="Low complexity" evidence="2">
    <location>
        <begin position="36"/>
        <end position="54"/>
    </location>
</feature>
<evidence type="ECO:0000313" key="5">
    <source>
        <dbReference type="RefSeq" id="XP_031405698.1"/>
    </source>
</evidence>
<keyword evidence="4" id="KW-1185">Reference proteome</keyword>
<evidence type="ECO:0000313" key="4">
    <source>
        <dbReference type="Proteomes" id="UP000515151"/>
    </source>
</evidence>
<dbReference type="Proteomes" id="UP000515151">
    <property type="component" value="Chromosome 7"/>
</dbReference>
<name>A0A6P8EJ78_PUNGR</name>
<keyword evidence="3" id="KW-1133">Transmembrane helix</keyword>
<feature type="compositionally biased region" description="Basic and acidic residues" evidence="2">
    <location>
        <begin position="20"/>
        <end position="35"/>
    </location>
</feature>
<dbReference type="PANTHER" id="PTHR31170:SF17">
    <property type="match status" value="1"/>
</dbReference>
<evidence type="ECO:0000256" key="1">
    <source>
        <dbReference type="SAM" id="Coils"/>
    </source>
</evidence>
<proteinExistence type="predicted"/>
<keyword evidence="3" id="KW-0812">Transmembrane</keyword>